<name>A0A9D2VXV2_9FIRM</name>
<reference evidence="1" key="1">
    <citation type="journal article" date="2021" name="PeerJ">
        <title>Extensive microbial diversity within the chicken gut microbiome revealed by metagenomics and culture.</title>
        <authorList>
            <person name="Gilroy R."/>
            <person name="Ravi A."/>
            <person name="Getino M."/>
            <person name="Pursley I."/>
            <person name="Horton D.L."/>
            <person name="Alikhan N.F."/>
            <person name="Baker D."/>
            <person name="Gharbi K."/>
            <person name="Hall N."/>
            <person name="Watson M."/>
            <person name="Adriaenssens E.M."/>
            <person name="Foster-Nyarko E."/>
            <person name="Jarju S."/>
            <person name="Secka A."/>
            <person name="Antonio M."/>
            <person name="Oren A."/>
            <person name="Chaudhuri R.R."/>
            <person name="La Ragione R."/>
            <person name="Hildebrand F."/>
            <person name="Pallen M.J."/>
        </authorList>
    </citation>
    <scope>NUCLEOTIDE SEQUENCE</scope>
    <source>
        <strain evidence="1">USAMLcec4-12693</strain>
    </source>
</reference>
<protein>
    <submittedName>
        <fullName evidence="1">DUF3795 domain-containing protein</fullName>
    </submittedName>
</protein>
<dbReference type="AlphaFoldDB" id="A0A9D2VXV2"/>
<sequence>MKRELGIARCGLACCLCSENVACAGCDSGECPDKDWCENRKCSISKKIGHCYECDEKCTKGLLSKIKPYAFTEFVRRYGEDRLLDCLERNEKNGIVYHREGINGDYDDFDDVEALIEYIKTGHR</sequence>
<reference evidence="1" key="2">
    <citation type="submission" date="2021-09" db="EMBL/GenBank/DDBJ databases">
        <authorList>
            <person name="Gilroy R."/>
        </authorList>
    </citation>
    <scope>NUCLEOTIDE SEQUENCE</scope>
    <source>
        <strain evidence="1">USAMLcec4-12693</strain>
    </source>
</reference>
<dbReference type="EMBL" id="DYXE01000070">
    <property type="protein sequence ID" value="HJH50180.1"/>
    <property type="molecule type" value="Genomic_DNA"/>
</dbReference>
<evidence type="ECO:0000313" key="2">
    <source>
        <dbReference type="Proteomes" id="UP000813420"/>
    </source>
</evidence>
<dbReference type="Proteomes" id="UP000813420">
    <property type="component" value="Unassembled WGS sequence"/>
</dbReference>
<proteinExistence type="predicted"/>
<gene>
    <name evidence="1" type="ORF">K8V39_07950</name>
</gene>
<accession>A0A9D2VXV2</accession>
<dbReference type="RefSeq" id="WP_270643590.1">
    <property type="nucleotide sequence ID" value="NZ_DYXE01000070.1"/>
</dbReference>
<evidence type="ECO:0000313" key="1">
    <source>
        <dbReference type="EMBL" id="HJH50180.1"/>
    </source>
</evidence>
<organism evidence="1 2">
    <name type="scientific">Merdimonas faecis</name>
    <dbReference type="NCBI Taxonomy" id="1653435"/>
    <lineage>
        <taxon>Bacteria</taxon>
        <taxon>Bacillati</taxon>
        <taxon>Bacillota</taxon>
        <taxon>Clostridia</taxon>
        <taxon>Lachnospirales</taxon>
        <taxon>Lachnospiraceae</taxon>
        <taxon>Merdimonas</taxon>
    </lineage>
</organism>
<comment type="caution">
    <text evidence="1">The sequence shown here is derived from an EMBL/GenBank/DDBJ whole genome shotgun (WGS) entry which is preliminary data.</text>
</comment>